<dbReference type="OrthoDB" id="5226996at2759"/>
<feature type="compositionally biased region" description="Polar residues" evidence="1">
    <location>
        <begin position="75"/>
        <end position="92"/>
    </location>
</feature>
<organism evidence="2 3">
    <name type="scientific">Polytolypa hystricis (strain UAMH7299)</name>
    <dbReference type="NCBI Taxonomy" id="1447883"/>
    <lineage>
        <taxon>Eukaryota</taxon>
        <taxon>Fungi</taxon>
        <taxon>Dikarya</taxon>
        <taxon>Ascomycota</taxon>
        <taxon>Pezizomycotina</taxon>
        <taxon>Eurotiomycetes</taxon>
        <taxon>Eurotiomycetidae</taxon>
        <taxon>Onygenales</taxon>
        <taxon>Onygenales incertae sedis</taxon>
        <taxon>Polytolypa</taxon>
    </lineage>
</organism>
<feature type="compositionally biased region" description="Polar residues" evidence="1">
    <location>
        <begin position="46"/>
        <end position="57"/>
    </location>
</feature>
<evidence type="ECO:0008006" key="4">
    <source>
        <dbReference type="Google" id="ProtNLM"/>
    </source>
</evidence>
<proteinExistence type="predicted"/>
<feature type="region of interest" description="Disordered" evidence="1">
    <location>
        <begin position="300"/>
        <end position="347"/>
    </location>
</feature>
<feature type="region of interest" description="Disordered" evidence="1">
    <location>
        <begin position="364"/>
        <end position="396"/>
    </location>
</feature>
<feature type="region of interest" description="Disordered" evidence="1">
    <location>
        <begin position="415"/>
        <end position="667"/>
    </location>
</feature>
<evidence type="ECO:0000313" key="2">
    <source>
        <dbReference type="EMBL" id="PGH02172.1"/>
    </source>
</evidence>
<feature type="compositionally biased region" description="Polar residues" evidence="1">
    <location>
        <begin position="144"/>
        <end position="153"/>
    </location>
</feature>
<reference evidence="2 3" key="1">
    <citation type="submission" date="2017-10" db="EMBL/GenBank/DDBJ databases">
        <title>Comparative genomics in systemic dimorphic fungi from Ajellomycetaceae.</title>
        <authorList>
            <person name="Munoz J.F."/>
            <person name="Mcewen J.G."/>
            <person name="Clay O.K."/>
            <person name="Cuomo C.A."/>
        </authorList>
    </citation>
    <scope>NUCLEOTIDE SEQUENCE [LARGE SCALE GENOMIC DNA]</scope>
    <source>
        <strain evidence="2 3">UAMH7299</strain>
    </source>
</reference>
<sequence>MATLKRNYKKGQEDHVSSLKQTPNRIFRPRGDDLQIENQLRTSLAESITQSQSNIRKSPSKRKLADEPDDIEVQIDNSGYPKTTNGANNARPSPSRGDDGGSQKRRRSNDWLLRSRESSPIQTHLHRRDRASPRLRSKRGQCVSRISQEASNIQERKSRFIEGSMNDRVSQKPLAALIGETEEEILSQYMTEEESTAHSKTTRFTIAPCDMQRQPSGRSTSTTTSTASSGKGSGLVRFGKAVASAFNPLGVWGNVSEIWKGPQYEISKSTTDLLDERQMRAEKAYAELKASGYQGTVKAVSSSTVNIQRHQSPEKTPRNHGNHSRSSSKTSDKDTASRRMDTEITATILTPFRDMRKAASFVHIPGVSKDPAEENEKESTVRKQQSRKELHKQNKLKKKVSNLEDKLERCRRKLREIEGGERDDENSEKQPPVPPLSQEKLSHYKNRGFVPGALPSLPSERILLGQAESPVKRASKAQPFNATQRVVHKEVLSDSQPRPRPEPFESLPTPKSQNHNQPPIPASTNPAAAPRRRSSLTNISAPRTVKKVQRNPSISEYAGTNAAEQDDDDGSSPEPPSQVVIKRSQPPREAKLHKKRPAGFVNTLEVQIPRSYPLSQSQNANRRRASGERNGAAGGGEKVVTVTPGHNGKEMIPPVPPLPNRVATGAKDDENKAPEEFAWPEEIF</sequence>
<keyword evidence="3" id="KW-1185">Reference proteome</keyword>
<dbReference type="Proteomes" id="UP000224634">
    <property type="component" value="Unassembled WGS sequence"/>
</dbReference>
<feature type="compositionally biased region" description="Basic residues" evidence="1">
    <location>
        <begin position="124"/>
        <end position="139"/>
    </location>
</feature>
<name>A0A2B7X0B7_POLH7</name>
<dbReference type="AlphaFoldDB" id="A0A2B7X0B7"/>
<accession>A0A2B7X0B7</accession>
<feature type="region of interest" description="Disordered" evidence="1">
    <location>
        <begin position="1"/>
        <end position="33"/>
    </location>
</feature>
<feature type="compositionally biased region" description="Basic and acidic residues" evidence="1">
    <location>
        <begin position="487"/>
        <end position="503"/>
    </location>
</feature>
<feature type="region of interest" description="Disordered" evidence="1">
    <location>
        <begin position="209"/>
        <end position="233"/>
    </location>
</feature>
<evidence type="ECO:0000313" key="3">
    <source>
        <dbReference type="Proteomes" id="UP000224634"/>
    </source>
</evidence>
<feature type="compositionally biased region" description="Low complexity" evidence="1">
    <location>
        <begin position="216"/>
        <end position="230"/>
    </location>
</feature>
<comment type="caution">
    <text evidence="2">The sequence shown here is derived from an EMBL/GenBank/DDBJ whole genome shotgun (WGS) entry which is preliminary data.</text>
</comment>
<feature type="region of interest" description="Disordered" evidence="1">
    <location>
        <begin position="46"/>
        <end position="162"/>
    </location>
</feature>
<dbReference type="EMBL" id="PDNA01000226">
    <property type="protein sequence ID" value="PGH02172.1"/>
    <property type="molecule type" value="Genomic_DNA"/>
</dbReference>
<protein>
    <recommendedName>
        <fullName evidence="4">Nuclear RNA binding protein</fullName>
    </recommendedName>
</protein>
<dbReference type="STRING" id="1447883.A0A2B7X0B7"/>
<feature type="compositionally biased region" description="Basic and acidic residues" evidence="1">
    <location>
        <begin position="330"/>
        <end position="342"/>
    </location>
</feature>
<feature type="compositionally biased region" description="Basic and acidic residues" evidence="1">
    <location>
        <begin position="370"/>
        <end position="392"/>
    </location>
</feature>
<feature type="compositionally biased region" description="Polar residues" evidence="1">
    <location>
        <begin position="300"/>
        <end position="310"/>
    </location>
</feature>
<evidence type="ECO:0000256" key="1">
    <source>
        <dbReference type="SAM" id="MobiDB-lite"/>
    </source>
</evidence>
<feature type="compositionally biased region" description="Polar residues" evidence="1">
    <location>
        <begin position="509"/>
        <end position="526"/>
    </location>
</feature>
<gene>
    <name evidence="2" type="ORF">AJ80_08895</name>
</gene>